<evidence type="ECO:0000256" key="1">
    <source>
        <dbReference type="ARBA" id="ARBA00010617"/>
    </source>
</evidence>
<keyword evidence="6 7" id="KW-0503">Monooxygenase</keyword>
<evidence type="ECO:0000256" key="3">
    <source>
        <dbReference type="ARBA" id="ARBA00022723"/>
    </source>
</evidence>
<dbReference type="InterPro" id="IPR002403">
    <property type="entry name" value="Cyt_P450_E_grp-IV"/>
</dbReference>
<sequence>MSTRRLALRVLAVAVAFKVVRFLIEVRRRHRLLLKLPHLPGSVREGWLTGVATGPDFLKGKPVTLDNIRDTFIGGLRQVLDENDETRRKGLLCTWLANSSVAKNVPNTGAIVIAHGMDVCRELLSKRLAPKLEKGTSYLISEPLIGRSVLRVSGDEWHPQRVILDKGFKDIQIADAVPNVTTTVQRLVDKWTGLAATGQTINLPEEALKLTMDVLGRFAFSYEFGSITAPSTADAPLYEAFNVLLTTLNVRSIMPVLHDLRHIPVGANLDFTHAMAKLDHHVGKIVGDRRKEFERNPNREVRDLLDMMFSSTIEGSKRKLTEQQIIDNIKVMLFAGHDTTGAALTWAVLLLACPERFPDMPVTDVSPLQKFRQEYESIIGTDPTVNPTYEQLQRMPYLDSILTETLRLYPSAGFTRMPVEDIDVCGYKIPKGTEVAIFPYLAQRNPDVYDKPNQFIPERWLSKLVKEDLSLKAQVAIMGKKEAYLPFSLGERNCVGRNLALHELKIALIKIFQQFDIEPTAEFQVEPVLWMTLNPQTKIPIRAVPRAH</sequence>
<dbReference type="InterPro" id="IPR017972">
    <property type="entry name" value="Cyt_P450_CS"/>
</dbReference>
<evidence type="ECO:0000313" key="9">
    <source>
        <dbReference type="Proteomes" id="UP001642464"/>
    </source>
</evidence>
<gene>
    <name evidence="8" type="ORF">SCF082_LOCUS47132</name>
</gene>
<dbReference type="InterPro" id="IPR036396">
    <property type="entry name" value="Cyt_P450_sf"/>
</dbReference>
<evidence type="ECO:0000256" key="4">
    <source>
        <dbReference type="ARBA" id="ARBA00023002"/>
    </source>
</evidence>
<name>A0ABP0RMH9_9DINO</name>
<evidence type="ECO:0000256" key="6">
    <source>
        <dbReference type="ARBA" id="ARBA00023033"/>
    </source>
</evidence>
<dbReference type="PRINTS" id="PR00385">
    <property type="entry name" value="P450"/>
</dbReference>
<dbReference type="Pfam" id="PF00067">
    <property type="entry name" value="p450"/>
    <property type="match status" value="1"/>
</dbReference>
<dbReference type="CDD" id="cd00302">
    <property type="entry name" value="cytochrome_P450"/>
    <property type="match status" value="1"/>
</dbReference>
<keyword evidence="2 7" id="KW-0349">Heme</keyword>
<protein>
    <submittedName>
        <fullName evidence="8">Cytochrome P450 4e3 (CYPIVE3)</fullName>
    </submittedName>
</protein>
<organism evidence="8 9">
    <name type="scientific">Durusdinium trenchii</name>
    <dbReference type="NCBI Taxonomy" id="1381693"/>
    <lineage>
        <taxon>Eukaryota</taxon>
        <taxon>Sar</taxon>
        <taxon>Alveolata</taxon>
        <taxon>Dinophyceae</taxon>
        <taxon>Suessiales</taxon>
        <taxon>Symbiodiniaceae</taxon>
        <taxon>Durusdinium</taxon>
    </lineage>
</organism>
<dbReference type="Gene3D" id="1.10.630.10">
    <property type="entry name" value="Cytochrome P450"/>
    <property type="match status" value="1"/>
</dbReference>
<keyword evidence="5 7" id="KW-0408">Iron</keyword>
<evidence type="ECO:0000256" key="5">
    <source>
        <dbReference type="ARBA" id="ARBA00023004"/>
    </source>
</evidence>
<dbReference type="PANTHER" id="PTHR24291">
    <property type="entry name" value="CYTOCHROME P450 FAMILY 4"/>
    <property type="match status" value="1"/>
</dbReference>
<dbReference type="SUPFAM" id="SSF48264">
    <property type="entry name" value="Cytochrome P450"/>
    <property type="match status" value="1"/>
</dbReference>
<dbReference type="PROSITE" id="PS00086">
    <property type="entry name" value="CYTOCHROME_P450"/>
    <property type="match status" value="1"/>
</dbReference>
<dbReference type="PRINTS" id="PR00465">
    <property type="entry name" value="EP450IV"/>
</dbReference>
<evidence type="ECO:0000256" key="7">
    <source>
        <dbReference type="RuleBase" id="RU000461"/>
    </source>
</evidence>
<accession>A0ABP0RMH9</accession>
<dbReference type="InterPro" id="IPR001128">
    <property type="entry name" value="Cyt_P450"/>
</dbReference>
<dbReference type="EMBL" id="CAXAMM010041687">
    <property type="protein sequence ID" value="CAK9100750.1"/>
    <property type="molecule type" value="Genomic_DNA"/>
</dbReference>
<comment type="caution">
    <text evidence="8">The sequence shown here is derived from an EMBL/GenBank/DDBJ whole genome shotgun (WGS) entry which is preliminary data.</text>
</comment>
<keyword evidence="9" id="KW-1185">Reference proteome</keyword>
<dbReference type="InterPro" id="IPR050196">
    <property type="entry name" value="Cytochrome_P450_Monoox"/>
</dbReference>
<reference evidence="8 9" key="1">
    <citation type="submission" date="2024-02" db="EMBL/GenBank/DDBJ databases">
        <authorList>
            <person name="Chen Y."/>
            <person name="Shah S."/>
            <person name="Dougan E. K."/>
            <person name="Thang M."/>
            <person name="Chan C."/>
        </authorList>
    </citation>
    <scope>NUCLEOTIDE SEQUENCE [LARGE SCALE GENOMIC DNA]</scope>
</reference>
<dbReference type="PANTHER" id="PTHR24291:SF50">
    <property type="entry name" value="BIFUNCTIONAL ALBAFLAVENONE MONOOXYGENASE_TERPENE SYNTHASE"/>
    <property type="match status" value="1"/>
</dbReference>
<proteinExistence type="inferred from homology"/>
<keyword evidence="4 7" id="KW-0560">Oxidoreductase</keyword>
<comment type="similarity">
    <text evidence="1 7">Belongs to the cytochrome P450 family.</text>
</comment>
<keyword evidence="3 7" id="KW-0479">Metal-binding</keyword>
<evidence type="ECO:0000313" key="8">
    <source>
        <dbReference type="EMBL" id="CAK9100750.1"/>
    </source>
</evidence>
<evidence type="ECO:0000256" key="2">
    <source>
        <dbReference type="ARBA" id="ARBA00022617"/>
    </source>
</evidence>
<dbReference type="Proteomes" id="UP001642464">
    <property type="component" value="Unassembled WGS sequence"/>
</dbReference>